<name>A0AAN7E5B7_QUERU</name>
<organism evidence="3 4">
    <name type="scientific">Quercus rubra</name>
    <name type="common">Northern red oak</name>
    <name type="synonym">Quercus borealis</name>
    <dbReference type="NCBI Taxonomy" id="3512"/>
    <lineage>
        <taxon>Eukaryota</taxon>
        <taxon>Viridiplantae</taxon>
        <taxon>Streptophyta</taxon>
        <taxon>Embryophyta</taxon>
        <taxon>Tracheophyta</taxon>
        <taxon>Spermatophyta</taxon>
        <taxon>Magnoliopsida</taxon>
        <taxon>eudicotyledons</taxon>
        <taxon>Gunneridae</taxon>
        <taxon>Pentapetalae</taxon>
        <taxon>rosids</taxon>
        <taxon>fabids</taxon>
        <taxon>Fagales</taxon>
        <taxon>Fagaceae</taxon>
        <taxon>Quercus</taxon>
    </lineage>
</organism>
<proteinExistence type="predicted"/>
<protein>
    <recommendedName>
        <fullName evidence="2">Endonuclease/exonuclease/phosphatase domain-containing protein</fullName>
    </recommendedName>
</protein>
<dbReference type="Proteomes" id="UP001324115">
    <property type="component" value="Unassembled WGS sequence"/>
</dbReference>
<keyword evidence="1" id="KW-0812">Transmembrane</keyword>
<keyword evidence="1" id="KW-0472">Membrane</keyword>
<dbReference type="GO" id="GO:0003824">
    <property type="term" value="F:catalytic activity"/>
    <property type="evidence" value="ECO:0007669"/>
    <property type="project" value="InterPro"/>
</dbReference>
<evidence type="ECO:0000313" key="4">
    <source>
        <dbReference type="Proteomes" id="UP001324115"/>
    </source>
</evidence>
<dbReference type="PANTHER" id="PTHR33710:SF79">
    <property type="entry name" value="OS06G0205337 PROTEIN"/>
    <property type="match status" value="1"/>
</dbReference>
<evidence type="ECO:0000256" key="1">
    <source>
        <dbReference type="SAM" id="Phobius"/>
    </source>
</evidence>
<dbReference type="InterPro" id="IPR005135">
    <property type="entry name" value="Endo/exonuclease/phosphatase"/>
</dbReference>
<dbReference type="InterPro" id="IPR036691">
    <property type="entry name" value="Endo/exonu/phosph_ase_sf"/>
</dbReference>
<dbReference type="Gene3D" id="3.60.10.10">
    <property type="entry name" value="Endonuclease/exonuclease/phosphatase"/>
    <property type="match status" value="1"/>
</dbReference>
<feature type="transmembrane region" description="Helical" evidence="1">
    <location>
        <begin position="16"/>
        <end position="35"/>
    </location>
</feature>
<sequence>MAVSCPSMAPRCSVGWFALVCSSFSLDIRLASIAIMRARFSLPFLRALLRGVAVSLPQCGSLLLYKSDCLLCEVVSTGCKAGGLALFWRMGVDLEVVFSDDNVIVALIYSDPVRSPWLLFFIYGPPRRAKRKRFWVKLEEMVKAFSGPWPVVGDFNNIKESGEKKGGSNVSGSSVNDLRSFMNNTGAIDLVFSGPAFTWTNRREGLANIKERVDQCFYDHEWQNIFPKAGIRHLSNSNSDHNPILMDTYMEETAPDRPFRFEAMWTKEESSKEVVENAWLTSVEGSQGYRLARKLDATRTDLKRWNKNCFGISRERIKELEAKIARLQVSNPTRENLELEASLNLELDDWLKREDLKWKQKSRELWAKEGDRNTRFFHLSTLVRRRRNRINEIKLEDGSWINTREEIQNYFNENFKSLY</sequence>
<dbReference type="EMBL" id="JAXUIC010000011">
    <property type="protein sequence ID" value="KAK4563078.1"/>
    <property type="molecule type" value="Genomic_DNA"/>
</dbReference>
<reference evidence="3 4" key="1">
    <citation type="journal article" date="2023" name="G3 (Bethesda)">
        <title>A haplotype-resolved chromosome-scale genome for Quercus rubra L. provides insights into the genetics of adaptive traits for red oak species.</title>
        <authorList>
            <person name="Kapoor B."/>
            <person name="Jenkins J."/>
            <person name="Schmutz J."/>
            <person name="Zhebentyayeva T."/>
            <person name="Kuelheim C."/>
            <person name="Coggeshall M."/>
            <person name="Heim C."/>
            <person name="Lasky J.R."/>
            <person name="Leites L."/>
            <person name="Islam-Faridi N."/>
            <person name="Romero-Severson J."/>
            <person name="DeLeo V.L."/>
            <person name="Lucas S.M."/>
            <person name="Lazic D."/>
            <person name="Gailing O."/>
            <person name="Carlson J."/>
            <person name="Staton M."/>
        </authorList>
    </citation>
    <scope>NUCLEOTIDE SEQUENCE [LARGE SCALE GENOMIC DNA]</scope>
    <source>
        <strain evidence="3">Pseudo-F2</strain>
    </source>
</reference>
<dbReference type="AlphaFoldDB" id="A0AAN7E5B7"/>
<evidence type="ECO:0000259" key="2">
    <source>
        <dbReference type="Pfam" id="PF03372"/>
    </source>
</evidence>
<gene>
    <name evidence="3" type="ORF">RGQ29_005539</name>
</gene>
<accession>A0AAN7E5B7</accession>
<comment type="caution">
    <text evidence="3">The sequence shown here is derived from an EMBL/GenBank/DDBJ whole genome shotgun (WGS) entry which is preliminary data.</text>
</comment>
<dbReference type="Pfam" id="PF03372">
    <property type="entry name" value="Exo_endo_phos"/>
    <property type="match status" value="1"/>
</dbReference>
<dbReference type="SUPFAM" id="SSF56219">
    <property type="entry name" value="DNase I-like"/>
    <property type="match status" value="1"/>
</dbReference>
<evidence type="ECO:0000313" key="3">
    <source>
        <dbReference type="EMBL" id="KAK4563078.1"/>
    </source>
</evidence>
<dbReference type="PANTHER" id="PTHR33710">
    <property type="entry name" value="BNAC02G09200D PROTEIN"/>
    <property type="match status" value="1"/>
</dbReference>
<keyword evidence="1" id="KW-1133">Transmembrane helix</keyword>
<keyword evidence="4" id="KW-1185">Reference proteome</keyword>
<feature type="domain" description="Endonuclease/exonuclease/phosphatase" evidence="2">
    <location>
        <begin position="75"/>
        <end position="232"/>
    </location>
</feature>